<protein>
    <recommendedName>
        <fullName evidence="4">CENP-V/GFA domain-containing protein</fullName>
    </recommendedName>
</protein>
<dbReference type="GO" id="GO:0016846">
    <property type="term" value="F:carbon-sulfur lyase activity"/>
    <property type="evidence" value="ECO:0007669"/>
    <property type="project" value="InterPro"/>
</dbReference>
<accession>A0A6A6F6X7</accession>
<keyword evidence="2" id="KW-0479">Metal-binding</keyword>
<keyword evidence="3" id="KW-0862">Zinc</keyword>
<name>A0A6A6F6X7_9PEZI</name>
<dbReference type="InterPro" id="IPR011057">
    <property type="entry name" value="Mss4-like_sf"/>
</dbReference>
<evidence type="ECO:0000256" key="2">
    <source>
        <dbReference type="ARBA" id="ARBA00022723"/>
    </source>
</evidence>
<dbReference type="GO" id="GO:0046872">
    <property type="term" value="F:metal ion binding"/>
    <property type="evidence" value="ECO:0007669"/>
    <property type="project" value="UniProtKB-KW"/>
</dbReference>
<sequence>MPPTIPPLRTSCHCNALSLSTPSAPKFLNECQCSLCRRYGAQWAYYPQGSSAAGKEEVKLTLLPTRTYSWGDDLEWFVVCDRCGCVMFWYDKRKTVEEGGSGNMGELLSFLSF</sequence>
<keyword evidence="6" id="KW-1185">Reference proteome</keyword>
<dbReference type="EMBL" id="ML992689">
    <property type="protein sequence ID" value="KAF2209040.1"/>
    <property type="molecule type" value="Genomic_DNA"/>
</dbReference>
<dbReference type="Pfam" id="PF04828">
    <property type="entry name" value="GFA"/>
    <property type="match status" value="1"/>
</dbReference>
<evidence type="ECO:0000313" key="6">
    <source>
        <dbReference type="Proteomes" id="UP000799539"/>
    </source>
</evidence>
<dbReference type="SUPFAM" id="SSF51316">
    <property type="entry name" value="Mss4-like"/>
    <property type="match status" value="1"/>
</dbReference>
<dbReference type="AlphaFoldDB" id="A0A6A6F6X7"/>
<proteinExistence type="inferred from homology"/>
<dbReference type="Gene3D" id="2.170.150.70">
    <property type="match status" value="1"/>
</dbReference>
<reference evidence="5" key="1">
    <citation type="journal article" date="2020" name="Stud. Mycol.">
        <title>101 Dothideomycetes genomes: a test case for predicting lifestyles and emergence of pathogens.</title>
        <authorList>
            <person name="Haridas S."/>
            <person name="Albert R."/>
            <person name="Binder M."/>
            <person name="Bloem J."/>
            <person name="Labutti K."/>
            <person name="Salamov A."/>
            <person name="Andreopoulos B."/>
            <person name="Baker S."/>
            <person name="Barry K."/>
            <person name="Bills G."/>
            <person name="Bluhm B."/>
            <person name="Cannon C."/>
            <person name="Castanera R."/>
            <person name="Culley D."/>
            <person name="Daum C."/>
            <person name="Ezra D."/>
            <person name="Gonzalez J."/>
            <person name="Henrissat B."/>
            <person name="Kuo A."/>
            <person name="Liang C."/>
            <person name="Lipzen A."/>
            <person name="Lutzoni F."/>
            <person name="Magnuson J."/>
            <person name="Mondo S."/>
            <person name="Nolan M."/>
            <person name="Ohm R."/>
            <person name="Pangilinan J."/>
            <person name="Park H.-J."/>
            <person name="Ramirez L."/>
            <person name="Alfaro M."/>
            <person name="Sun H."/>
            <person name="Tritt A."/>
            <person name="Yoshinaga Y."/>
            <person name="Zwiers L.-H."/>
            <person name="Turgeon B."/>
            <person name="Goodwin S."/>
            <person name="Spatafora J."/>
            <person name="Crous P."/>
            <person name="Grigoriev I."/>
        </authorList>
    </citation>
    <scope>NUCLEOTIDE SEQUENCE</scope>
    <source>
        <strain evidence="5">SCOH1-5</strain>
    </source>
</reference>
<dbReference type="OrthoDB" id="2993351at2759"/>
<dbReference type="PROSITE" id="PS51891">
    <property type="entry name" value="CENP_V_GFA"/>
    <property type="match status" value="1"/>
</dbReference>
<feature type="domain" description="CENP-V/GFA" evidence="4">
    <location>
        <begin position="8"/>
        <end position="113"/>
    </location>
</feature>
<organism evidence="5 6">
    <name type="scientific">Cercospora zeae-maydis SCOH1-5</name>
    <dbReference type="NCBI Taxonomy" id="717836"/>
    <lineage>
        <taxon>Eukaryota</taxon>
        <taxon>Fungi</taxon>
        <taxon>Dikarya</taxon>
        <taxon>Ascomycota</taxon>
        <taxon>Pezizomycotina</taxon>
        <taxon>Dothideomycetes</taxon>
        <taxon>Dothideomycetidae</taxon>
        <taxon>Mycosphaerellales</taxon>
        <taxon>Mycosphaerellaceae</taxon>
        <taxon>Cercospora</taxon>
    </lineage>
</organism>
<comment type="similarity">
    <text evidence="1">Belongs to the Gfa family.</text>
</comment>
<gene>
    <name evidence="5" type="ORF">CERZMDRAFT_47907</name>
</gene>
<evidence type="ECO:0000313" key="5">
    <source>
        <dbReference type="EMBL" id="KAF2209040.1"/>
    </source>
</evidence>
<evidence type="ECO:0000259" key="4">
    <source>
        <dbReference type="PROSITE" id="PS51891"/>
    </source>
</evidence>
<evidence type="ECO:0000256" key="1">
    <source>
        <dbReference type="ARBA" id="ARBA00005495"/>
    </source>
</evidence>
<dbReference type="InterPro" id="IPR006913">
    <property type="entry name" value="CENP-V/GFA"/>
</dbReference>
<evidence type="ECO:0000256" key="3">
    <source>
        <dbReference type="ARBA" id="ARBA00022833"/>
    </source>
</evidence>
<dbReference type="Proteomes" id="UP000799539">
    <property type="component" value="Unassembled WGS sequence"/>
</dbReference>